<dbReference type="Proteomes" id="UP000279236">
    <property type="component" value="Unassembled WGS sequence"/>
</dbReference>
<dbReference type="GeneID" id="39585776"/>
<dbReference type="AlphaFoldDB" id="A0A427XKA8"/>
<feature type="domain" description="VOC" evidence="1">
    <location>
        <begin position="147"/>
        <end position="271"/>
    </location>
</feature>
<proteinExistence type="predicted"/>
<evidence type="ECO:0000313" key="3">
    <source>
        <dbReference type="Proteomes" id="UP000279236"/>
    </source>
</evidence>
<evidence type="ECO:0000313" key="2">
    <source>
        <dbReference type="EMBL" id="RSH79194.1"/>
    </source>
</evidence>
<reference evidence="2 3" key="1">
    <citation type="submission" date="2018-11" db="EMBL/GenBank/DDBJ databases">
        <title>Genome sequence of Apiotrichum porosum DSM 27194.</title>
        <authorList>
            <person name="Aliyu H."/>
            <person name="Gorte O."/>
            <person name="Ochsenreither K."/>
        </authorList>
    </citation>
    <scope>NUCLEOTIDE SEQUENCE [LARGE SCALE GENOMIC DNA]</scope>
    <source>
        <strain evidence="2 3">DSM 27194</strain>
    </source>
</reference>
<dbReference type="SUPFAM" id="SSF54593">
    <property type="entry name" value="Glyoxalase/Bleomycin resistance protein/Dihydroxybiphenyl dioxygenase"/>
    <property type="match status" value="1"/>
</dbReference>
<name>A0A427XKA8_9TREE</name>
<accession>A0A427XKA8</accession>
<evidence type="ECO:0000259" key="1">
    <source>
        <dbReference type="PROSITE" id="PS51819"/>
    </source>
</evidence>
<dbReference type="InterPro" id="IPR029068">
    <property type="entry name" value="Glyas_Bleomycin-R_OHBP_Dase"/>
</dbReference>
<comment type="caution">
    <text evidence="2">The sequence shown here is derived from an EMBL/GenBank/DDBJ whole genome shotgun (WGS) entry which is preliminary data.</text>
</comment>
<dbReference type="PROSITE" id="PS51819">
    <property type="entry name" value="VOC"/>
    <property type="match status" value="1"/>
</dbReference>
<sequence length="316" mass="35185">MYYRHADLAQAKQFLEDFGMHVAYTENDGKKLYFAGEGPEAYVYIAEQAEKSEYMGGAFLVESKEDLELATKLIPGASKLHAAGPAGGYRVTFQDPDGSPVNLVWGIEETGPNKSSISTPASNHPLDKPRLGTFVRYDKHAPCPVFKLGHFGLLVTDFQRSYDFFTKHFNIIPSDFLTNDAGEKVAAFCRIDRGEEYVDHHSFFFEVNHIRTGTHHCSFEVQDPDVQAIGHHLLAKKGYNQAWGMGRHILGSQMFDYWFTPDDFLLEHYSDSDQVNCHNPPGTLLQCEETIAIYGPSIPKGFGDAIPVISGKGPAA</sequence>
<gene>
    <name evidence="2" type="ORF">EHS24_001233</name>
</gene>
<dbReference type="RefSeq" id="XP_028474341.1">
    <property type="nucleotide sequence ID" value="XM_028617034.1"/>
</dbReference>
<dbReference type="Gene3D" id="3.10.180.10">
    <property type="entry name" value="2,3-Dihydroxybiphenyl 1,2-Dioxygenase, domain 1"/>
    <property type="match status" value="2"/>
</dbReference>
<keyword evidence="3" id="KW-1185">Reference proteome</keyword>
<protein>
    <recommendedName>
        <fullName evidence="1">VOC domain-containing protein</fullName>
    </recommendedName>
</protein>
<dbReference type="OrthoDB" id="3360610at2759"/>
<organism evidence="2 3">
    <name type="scientific">Apiotrichum porosum</name>
    <dbReference type="NCBI Taxonomy" id="105984"/>
    <lineage>
        <taxon>Eukaryota</taxon>
        <taxon>Fungi</taxon>
        <taxon>Dikarya</taxon>
        <taxon>Basidiomycota</taxon>
        <taxon>Agaricomycotina</taxon>
        <taxon>Tremellomycetes</taxon>
        <taxon>Trichosporonales</taxon>
        <taxon>Trichosporonaceae</taxon>
        <taxon>Apiotrichum</taxon>
    </lineage>
</organism>
<dbReference type="EMBL" id="RSCE01000010">
    <property type="protein sequence ID" value="RSH79194.1"/>
    <property type="molecule type" value="Genomic_DNA"/>
</dbReference>
<dbReference type="InterPro" id="IPR037523">
    <property type="entry name" value="VOC_core"/>
</dbReference>